<evidence type="ECO:0000259" key="5">
    <source>
        <dbReference type="PROSITE" id="PS50110"/>
    </source>
</evidence>
<evidence type="ECO:0000259" key="4">
    <source>
        <dbReference type="PROSITE" id="PS50043"/>
    </source>
</evidence>
<feature type="domain" description="Response regulatory" evidence="5">
    <location>
        <begin position="2"/>
        <end position="118"/>
    </location>
</feature>
<evidence type="ECO:0000256" key="1">
    <source>
        <dbReference type="ARBA" id="ARBA00022553"/>
    </source>
</evidence>
<evidence type="ECO:0000313" key="7">
    <source>
        <dbReference type="Proteomes" id="UP000820669"/>
    </source>
</evidence>
<evidence type="ECO:0000256" key="3">
    <source>
        <dbReference type="PROSITE-ProRule" id="PRU00169"/>
    </source>
</evidence>
<gene>
    <name evidence="6" type="ORF">HF526_27355</name>
</gene>
<feature type="modified residue" description="4-aspartylphosphate" evidence="3">
    <location>
        <position position="53"/>
    </location>
</feature>
<dbReference type="PANTHER" id="PTHR43214">
    <property type="entry name" value="TWO-COMPONENT RESPONSE REGULATOR"/>
    <property type="match status" value="1"/>
</dbReference>
<evidence type="ECO:0000256" key="2">
    <source>
        <dbReference type="ARBA" id="ARBA00023125"/>
    </source>
</evidence>
<feature type="domain" description="HTH luxR-type" evidence="4">
    <location>
        <begin position="140"/>
        <end position="205"/>
    </location>
</feature>
<protein>
    <submittedName>
        <fullName evidence="6">Response regulator transcription factor</fullName>
    </submittedName>
</protein>
<dbReference type="Proteomes" id="UP000820669">
    <property type="component" value="Unassembled WGS sequence"/>
</dbReference>
<keyword evidence="1 3" id="KW-0597">Phosphoprotein</keyword>
<dbReference type="InterPro" id="IPR039420">
    <property type="entry name" value="WalR-like"/>
</dbReference>
<dbReference type="SMART" id="SM00421">
    <property type="entry name" value="HTH_LUXR"/>
    <property type="match status" value="1"/>
</dbReference>
<organism evidence="6 7">
    <name type="scientific">Pseudonocardia acidicola</name>
    <dbReference type="NCBI Taxonomy" id="2724939"/>
    <lineage>
        <taxon>Bacteria</taxon>
        <taxon>Bacillati</taxon>
        <taxon>Actinomycetota</taxon>
        <taxon>Actinomycetes</taxon>
        <taxon>Pseudonocardiales</taxon>
        <taxon>Pseudonocardiaceae</taxon>
        <taxon>Pseudonocardia</taxon>
    </lineage>
</organism>
<dbReference type="Pfam" id="PF00072">
    <property type="entry name" value="Response_reg"/>
    <property type="match status" value="1"/>
</dbReference>
<dbReference type="PROSITE" id="PS50043">
    <property type="entry name" value="HTH_LUXR_2"/>
    <property type="match status" value="1"/>
</dbReference>
<dbReference type="EMBL" id="JAAXLA010000070">
    <property type="protein sequence ID" value="NMI00991.1"/>
    <property type="molecule type" value="Genomic_DNA"/>
</dbReference>
<proteinExistence type="predicted"/>
<dbReference type="CDD" id="cd06170">
    <property type="entry name" value="LuxR_C_like"/>
    <property type="match status" value="1"/>
</dbReference>
<keyword evidence="7" id="KW-1185">Reference proteome</keyword>
<reference evidence="6 7" key="1">
    <citation type="submission" date="2020-04" db="EMBL/GenBank/DDBJ databases">
        <authorList>
            <person name="Klaysubun C."/>
            <person name="Duangmal K."/>
            <person name="Lipun K."/>
        </authorList>
    </citation>
    <scope>NUCLEOTIDE SEQUENCE [LARGE SCALE GENOMIC DNA]</scope>
    <source>
        <strain evidence="6 7">K10HN5</strain>
    </source>
</reference>
<dbReference type="PANTHER" id="PTHR43214:SF43">
    <property type="entry name" value="TWO-COMPONENT RESPONSE REGULATOR"/>
    <property type="match status" value="1"/>
</dbReference>
<dbReference type="InterPro" id="IPR001789">
    <property type="entry name" value="Sig_transdc_resp-reg_receiver"/>
</dbReference>
<dbReference type="SUPFAM" id="SSF52172">
    <property type="entry name" value="CheY-like"/>
    <property type="match status" value="1"/>
</dbReference>
<dbReference type="PROSITE" id="PS50110">
    <property type="entry name" value="RESPONSE_REGULATORY"/>
    <property type="match status" value="1"/>
</dbReference>
<dbReference type="CDD" id="cd17535">
    <property type="entry name" value="REC_NarL-like"/>
    <property type="match status" value="1"/>
</dbReference>
<dbReference type="InterPro" id="IPR011006">
    <property type="entry name" value="CheY-like_superfamily"/>
</dbReference>
<dbReference type="SUPFAM" id="SSF46894">
    <property type="entry name" value="C-terminal effector domain of the bipartite response regulators"/>
    <property type="match status" value="1"/>
</dbReference>
<evidence type="ECO:0000313" key="6">
    <source>
        <dbReference type="EMBL" id="NMI00991.1"/>
    </source>
</evidence>
<comment type="caution">
    <text evidence="6">The sequence shown here is derived from an EMBL/GenBank/DDBJ whole genome shotgun (WGS) entry which is preliminary data.</text>
</comment>
<sequence length="208" mass="22129">MTVVVADDHPVYRDGLANAIDAAGDLKVVGQAGDGKETLTAIRTLAPDVAVVDLQLPDMDGLEVLLLAEKEGLRSQFVIVSAFDDSVTVYRAIEAGVRAYLPKVSPAAELCDAIRSVAQGHSVIPPALQTALATEIRRRQQKAEPVLTPREAEVLALTAEGLSAPEIAERLFVGVTTVKSHLQHVYVKLDVSDRAAAVARAHRLGLLT</sequence>
<name>A0ABX1SHE7_9PSEU</name>
<dbReference type="RefSeq" id="WP_169384454.1">
    <property type="nucleotide sequence ID" value="NZ_JAAXLA010000070.1"/>
</dbReference>
<keyword evidence="2" id="KW-0238">DNA-binding</keyword>
<dbReference type="SMART" id="SM00448">
    <property type="entry name" value="REC"/>
    <property type="match status" value="1"/>
</dbReference>
<dbReference type="InterPro" id="IPR058245">
    <property type="entry name" value="NreC/VraR/RcsB-like_REC"/>
</dbReference>
<dbReference type="Pfam" id="PF00196">
    <property type="entry name" value="GerE"/>
    <property type="match status" value="1"/>
</dbReference>
<accession>A0ABX1SHE7</accession>
<dbReference type="InterPro" id="IPR016032">
    <property type="entry name" value="Sig_transdc_resp-reg_C-effctor"/>
</dbReference>
<dbReference type="Gene3D" id="3.40.50.2300">
    <property type="match status" value="1"/>
</dbReference>
<dbReference type="PRINTS" id="PR00038">
    <property type="entry name" value="HTHLUXR"/>
</dbReference>
<dbReference type="InterPro" id="IPR000792">
    <property type="entry name" value="Tscrpt_reg_LuxR_C"/>
</dbReference>
<dbReference type="PROSITE" id="PS00622">
    <property type="entry name" value="HTH_LUXR_1"/>
    <property type="match status" value="1"/>
</dbReference>